<dbReference type="InterPro" id="IPR016193">
    <property type="entry name" value="Cytidine_deaminase-like"/>
</dbReference>
<dbReference type="Gene3D" id="3.10.20.10">
    <property type="match status" value="1"/>
</dbReference>
<dbReference type="InterPro" id="IPR003786">
    <property type="entry name" value="FdhD"/>
</dbReference>
<dbReference type="RefSeq" id="WP_284316089.1">
    <property type="nucleotide sequence ID" value="NZ_BSPC01000069.1"/>
</dbReference>
<dbReference type="PANTHER" id="PTHR30592:SF1">
    <property type="entry name" value="SULFUR CARRIER PROTEIN FDHD"/>
    <property type="match status" value="1"/>
</dbReference>
<comment type="caution">
    <text evidence="4">The sequence shown here is derived from an EMBL/GenBank/DDBJ whole genome shotgun (WGS) entry which is preliminary data.</text>
</comment>
<comment type="function">
    <text evidence="3">Required for formate dehydrogenase (FDH) activity. Acts as a sulfur carrier protein that transfers sulfur from IscS to the molybdenum cofactor prior to its insertion into FDH.</text>
</comment>
<protein>
    <recommendedName>
        <fullName evidence="3">Sulfur carrier protein FdhD</fullName>
    </recommendedName>
</protein>
<dbReference type="Proteomes" id="UP001156882">
    <property type="component" value="Unassembled WGS sequence"/>
</dbReference>
<comment type="similarity">
    <text evidence="3">Belongs to the FdhD family.</text>
</comment>
<dbReference type="SUPFAM" id="SSF53927">
    <property type="entry name" value="Cytidine deaminase-like"/>
    <property type="match status" value="1"/>
</dbReference>
<comment type="subcellular location">
    <subcellularLocation>
        <location evidence="3">Cytoplasm</location>
    </subcellularLocation>
</comment>
<keyword evidence="1 3" id="KW-0963">Cytoplasm</keyword>
<name>A0ABQ6CTW8_9HYPH</name>
<proteinExistence type="inferred from homology"/>
<dbReference type="Pfam" id="PF02634">
    <property type="entry name" value="FdhD-NarQ"/>
    <property type="match status" value="2"/>
</dbReference>
<comment type="caution">
    <text evidence="3">Lacks conserved residue(s) required for the propagation of feature annotation.</text>
</comment>
<evidence type="ECO:0000313" key="5">
    <source>
        <dbReference type="Proteomes" id="UP001156882"/>
    </source>
</evidence>
<evidence type="ECO:0000256" key="3">
    <source>
        <dbReference type="HAMAP-Rule" id="MF_00187"/>
    </source>
</evidence>
<keyword evidence="2 3" id="KW-0501">Molybdenum cofactor biosynthesis</keyword>
<evidence type="ECO:0000256" key="1">
    <source>
        <dbReference type="ARBA" id="ARBA00022490"/>
    </source>
</evidence>
<evidence type="ECO:0000256" key="2">
    <source>
        <dbReference type="ARBA" id="ARBA00023150"/>
    </source>
</evidence>
<gene>
    <name evidence="3 4" type="primary">fdhD</name>
    <name evidence="4" type="ORF">GCM10007874_61840</name>
</gene>
<reference evidence="5" key="1">
    <citation type="journal article" date="2019" name="Int. J. Syst. Evol. Microbiol.">
        <title>The Global Catalogue of Microorganisms (GCM) 10K type strain sequencing project: providing services to taxonomists for standard genome sequencing and annotation.</title>
        <authorList>
            <consortium name="The Broad Institute Genomics Platform"/>
            <consortium name="The Broad Institute Genome Sequencing Center for Infectious Disease"/>
            <person name="Wu L."/>
            <person name="Ma J."/>
        </authorList>
    </citation>
    <scope>NUCLEOTIDE SEQUENCE [LARGE SCALE GENOMIC DNA]</scope>
    <source>
        <strain evidence="5">NBRC 101365</strain>
    </source>
</reference>
<sequence>MTNDTLSPARPVSRLAWREGVLTPGERTIPEETAVSLVYDGGSHAVMMASPSDLKDFAYGFSLTEGIIASPGDITEFERVDYDEGVELRMWLKGDRGAALAARRRMLAGPTGCGLCGIDSLSEAVRKPRVIESDLTFSPADIEAALASLTPAQELGRLTRAVHAAGFWTKAGGLAALREDVGRHNALDKLAGALAGRFPGCADVSSASGTAVLVGREEADETSAHPGNLPGILVLTSRISIEMVQKSAMIGAPVVVAVSAPTALAIRTAEEAGITLIGIARSDGFEIFTHPHRIVPESLADVA</sequence>
<accession>A0ABQ6CTW8</accession>
<feature type="active site" description="Cysteine persulfide intermediate" evidence="3">
    <location>
        <position position="113"/>
    </location>
</feature>
<dbReference type="EMBL" id="BSPC01000069">
    <property type="protein sequence ID" value="GLS23164.1"/>
    <property type="molecule type" value="Genomic_DNA"/>
</dbReference>
<evidence type="ECO:0000313" key="4">
    <source>
        <dbReference type="EMBL" id="GLS23164.1"/>
    </source>
</evidence>
<keyword evidence="5" id="KW-1185">Reference proteome</keyword>
<organism evidence="4 5">
    <name type="scientific">Labrys miyagiensis</name>
    <dbReference type="NCBI Taxonomy" id="346912"/>
    <lineage>
        <taxon>Bacteria</taxon>
        <taxon>Pseudomonadati</taxon>
        <taxon>Pseudomonadota</taxon>
        <taxon>Alphaproteobacteria</taxon>
        <taxon>Hyphomicrobiales</taxon>
        <taxon>Xanthobacteraceae</taxon>
        <taxon>Labrys</taxon>
    </lineage>
</organism>
<dbReference type="HAMAP" id="MF_00187">
    <property type="entry name" value="FdhD"/>
    <property type="match status" value="1"/>
</dbReference>
<dbReference type="PIRSF" id="PIRSF015626">
    <property type="entry name" value="FdhD"/>
    <property type="match status" value="1"/>
</dbReference>
<dbReference type="Gene3D" id="3.40.140.10">
    <property type="entry name" value="Cytidine Deaminase, domain 2"/>
    <property type="match status" value="1"/>
</dbReference>
<dbReference type="PANTHER" id="PTHR30592">
    <property type="entry name" value="FORMATE DEHYDROGENASE"/>
    <property type="match status" value="1"/>
</dbReference>